<comment type="catalytic activity">
    <reaction evidence="1">
        <text>ATP + protein L-histidine = ADP + protein N-phospho-L-histidine.</text>
        <dbReference type="EC" id="2.7.13.3"/>
    </reaction>
</comment>
<dbReference type="PROSITE" id="PS50112">
    <property type="entry name" value="PAS"/>
    <property type="match status" value="2"/>
</dbReference>
<comment type="caution">
    <text evidence="11">The sequence shown here is derived from an EMBL/GenBank/DDBJ whole genome shotgun (WGS) entry which is preliminary data.</text>
</comment>
<evidence type="ECO:0000256" key="5">
    <source>
        <dbReference type="ARBA" id="ARBA00022777"/>
    </source>
</evidence>
<dbReference type="Pfam" id="PF08448">
    <property type="entry name" value="PAS_4"/>
    <property type="match status" value="1"/>
</dbReference>
<dbReference type="Pfam" id="PF00072">
    <property type="entry name" value="Response_reg"/>
    <property type="match status" value="1"/>
</dbReference>
<dbReference type="InterPro" id="IPR003594">
    <property type="entry name" value="HATPase_dom"/>
</dbReference>
<dbReference type="GO" id="GO:0000155">
    <property type="term" value="F:phosphorelay sensor kinase activity"/>
    <property type="evidence" value="ECO:0007669"/>
    <property type="project" value="InterPro"/>
</dbReference>
<dbReference type="SUPFAM" id="SSF52172">
    <property type="entry name" value="CheY-like"/>
    <property type="match status" value="1"/>
</dbReference>
<keyword evidence="5" id="KW-0418">Kinase</keyword>
<evidence type="ECO:0000259" key="10">
    <source>
        <dbReference type="PROSITE" id="PS50112"/>
    </source>
</evidence>
<dbReference type="Pfam" id="PF01590">
    <property type="entry name" value="GAF"/>
    <property type="match status" value="1"/>
</dbReference>
<dbReference type="EC" id="2.7.13.3" evidence="2"/>
<dbReference type="Pfam" id="PF00989">
    <property type="entry name" value="PAS"/>
    <property type="match status" value="1"/>
</dbReference>
<keyword evidence="12" id="KW-1185">Reference proteome</keyword>
<dbReference type="SUPFAM" id="SSF55785">
    <property type="entry name" value="PYP-like sensor domain (PAS domain)"/>
    <property type="match status" value="3"/>
</dbReference>
<dbReference type="NCBIfam" id="TIGR00229">
    <property type="entry name" value="sensory_box"/>
    <property type="match status" value="3"/>
</dbReference>
<dbReference type="InterPro" id="IPR050736">
    <property type="entry name" value="Sensor_HK_Regulatory"/>
</dbReference>
<dbReference type="CDD" id="cd00082">
    <property type="entry name" value="HisKA"/>
    <property type="match status" value="1"/>
</dbReference>
<dbReference type="CDD" id="cd00130">
    <property type="entry name" value="PAS"/>
    <property type="match status" value="2"/>
</dbReference>
<dbReference type="Gene3D" id="3.40.50.2300">
    <property type="match status" value="1"/>
</dbReference>
<evidence type="ECO:0000256" key="7">
    <source>
        <dbReference type="PROSITE-ProRule" id="PRU00169"/>
    </source>
</evidence>
<dbReference type="Gene3D" id="3.30.565.10">
    <property type="entry name" value="Histidine kinase-like ATPase, C-terminal domain"/>
    <property type="match status" value="1"/>
</dbReference>
<evidence type="ECO:0000256" key="1">
    <source>
        <dbReference type="ARBA" id="ARBA00000085"/>
    </source>
</evidence>
<dbReference type="InterPro" id="IPR003018">
    <property type="entry name" value="GAF"/>
</dbReference>
<dbReference type="Gene3D" id="1.10.287.130">
    <property type="match status" value="1"/>
</dbReference>
<dbReference type="SUPFAM" id="SSF55781">
    <property type="entry name" value="GAF domain-like"/>
    <property type="match status" value="1"/>
</dbReference>
<dbReference type="PROSITE" id="PS50109">
    <property type="entry name" value="HIS_KIN"/>
    <property type="match status" value="1"/>
</dbReference>
<reference evidence="11" key="1">
    <citation type="journal article" date="2018" name="Int. J. Syst. Evol. Microbiol.">
        <title>Carboxylicivirga sediminis sp. nov., isolated from coastal sediment.</title>
        <authorList>
            <person name="Wang F.Q."/>
            <person name="Ren L.H."/>
            <person name="Zou R.J."/>
            <person name="Sun Y.Z."/>
            <person name="Liu X.J."/>
            <person name="Jiang F."/>
            <person name="Liu L.J."/>
        </authorList>
    </citation>
    <scope>NUCLEOTIDE SEQUENCE</scope>
    <source>
        <strain evidence="11">JR1</strain>
    </source>
</reference>
<dbReference type="Proteomes" id="UP000679220">
    <property type="component" value="Unassembled WGS sequence"/>
</dbReference>
<evidence type="ECO:0000313" key="11">
    <source>
        <dbReference type="EMBL" id="MBR8535083.1"/>
    </source>
</evidence>
<protein>
    <recommendedName>
        <fullName evidence="2">histidine kinase</fullName>
        <ecNumber evidence="2">2.7.13.3</ecNumber>
    </recommendedName>
</protein>
<dbReference type="SMART" id="SM00388">
    <property type="entry name" value="HisKA"/>
    <property type="match status" value="1"/>
</dbReference>
<evidence type="ECO:0000256" key="2">
    <source>
        <dbReference type="ARBA" id="ARBA00012438"/>
    </source>
</evidence>
<evidence type="ECO:0000256" key="6">
    <source>
        <dbReference type="ARBA" id="ARBA00023012"/>
    </source>
</evidence>
<sequence>MDSTDIKVLLAENARLKRMMKRVYRGAWGIPFYPENTDEAVPAGYLPLYLSTILSSEDSFEERIAKSLSVLGQFADVSRIYIFENHEGDSLCSNTFEWCNDGVNPEKDNLQNISYDEFVEWRRMLIEEGSIQASDINQLPDGIRDILAQQSIKSVLVYPIMVKDHYFGFIGFDECSFNREWLPHETDLLQMAARLIANTYEQEAVSSEIRKSHAEILKINKELADKERFLQSILSSAPIGILLVRNRVIEYINEATLAQSGYTRDELVGHSLADLYYKGEQDEELVNDFYKAIEANGFASMEAHMRGKYNNEIIIRVLGTPAPESIGENAYLLIGEDITHVKNTEHHLRESEERNRKLIEATIDGILMINEHMQLVYANSSACNMLHYQQEELFEQKIDDLFHSEELVEDFLLALSSVKNGVDYKGDIQLVDKTKRTVHAEIYATSINLDGDFHYYVSIHNITKRKHNEASLKQSEEKFRALTENSRDHILRIDSVGELSYCNSAFLTDFNLKLQACVGKKLSQIKELPKELVDGLLTSINDVLASATASNIEIEYRFLDAIKAFDWTITPEADNKHISSLLIVGRDYTQKKKAEQELVIAKEKAVGADKLKSAFLANMSHEIRTPLNAIVGFTNLLKEENISDAEKVEYIDIVNKSSENLMDLINDIVDLAKIESGELRLHKEECNVVQLMQELHRLFEKRMAIDQKTHLKFYLNLPEGPSDFRVKCDQRRLRQIFINLLGNAFKFTQKGFIEFGFTADNQQLRFYVRDTGIGIAADKQSFIFEPFRQADESTSKNYGGTGLGLSICKRLVAAHGGEIGLISEPSTGSEFYFTLPLKNAVNGNKVNGIKQEVIEEKPTINVTPNFTWANKMMLLIDATSTAQLQLRKVLDRTKITLISARTQKSARELLLKRNDIHIVLMDLDMPGLELDGFISGIRQMGIYVPFVGQTNQPVTSELQEAYRAIGFNHVLGKPVDNEELLKAFNHSLNGTRV</sequence>
<dbReference type="PRINTS" id="PR00344">
    <property type="entry name" value="BCTRLSENSOR"/>
</dbReference>
<dbReference type="InterPro" id="IPR029016">
    <property type="entry name" value="GAF-like_dom_sf"/>
</dbReference>
<dbReference type="InterPro" id="IPR005467">
    <property type="entry name" value="His_kinase_dom"/>
</dbReference>
<dbReference type="PANTHER" id="PTHR43711:SF1">
    <property type="entry name" value="HISTIDINE KINASE 1"/>
    <property type="match status" value="1"/>
</dbReference>
<dbReference type="PROSITE" id="PS50110">
    <property type="entry name" value="RESPONSE_REGULATORY"/>
    <property type="match status" value="1"/>
</dbReference>
<dbReference type="InterPro" id="IPR011006">
    <property type="entry name" value="CheY-like_superfamily"/>
</dbReference>
<dbReference type="InterPro" id="IPR003661">
    <property type="entry name" value="HisK_dim/P_dom"/>
</dbReference>
<dbReference type="Pfam" id="PF02518">
    <property type="entry name" value="HATPase_c"/>
    <property type="match status" value="1"/>
</dbReference>
<dbReference type="Gene3D" id="3.30.450.20">
    <property type="entry name" value="PAS domain"/>
    <property type="match status" value="3"/>
</dbReference>
<dbReference type="RefSeq" id="WP_212188988.1">
    <property type="nucleotide sequence ID" value="NZ_JAGTAR010000006.1"/>
</dbReference>
<evidence type="ECO:0000259" key="9">
    <source>
        <dbReference type="PROSITE" id="PS50110"/>
    </source>
</evidence>
<keyword evidence="4" id="KW-0808">Transferase</keyword>
<feature type="domain" description="PAS" evidence="10">
    <location>
        <begin position="249"/>
        <end position="296"/>
    </location>
</feature>
<feature type="domain" description="Response regulatory" evidence="9">
    <location>
        <begin position="872"/>
        <end position="988"/>
    </location>
</feature>
<dbReference type="SUPFAM" id="SSF47384">
    <property type="entry name" value="Homodimeric domain of signal transducing histidine kinase"/>
    <property type="match status" value="1"/>
</dbReference>
<dbReference type="Pfam" id="PF00512">
    <property type="entry name" value="HisKA"/>
    <property type="match status" value="1"/>
</dbReference>
<dbReference type="SUPFAM" id="SSF55874">
    <property type="entry name" value="ATPase domain of HSP90 chaperone/DNA topoisomerase II/histidine kinase"/>
    <property type="match status" value="1"/>
</dbReference>
<name>A0A941F1F6_9BACT</name>
<evidence type="ECO:0000259" key="8">
    <source>
        <dbReference type="PROSITE" id="PS50109"/>
    </source>
</evidence>
<proteinExistence type="predicted"/>
<feature type="domain" description="Histidine kinase" evidence="8">
    <location>
        <begin position="618"/>
        <end position="839"/>
    </location>
</feature>
<dbReference type="InterPro" id="IPR036097">
    <property type="entry name" value="HisK_dim/P_sf"/>
</dbReference>
<dbReference type="InterPro" id="IPR013767">
    <property type="entry name" value="PAS_fold"/>
</dbReference>
<dbReference type="InterPro" id="IPR013656">
    <property type="entry name" value="PAS_4"/>
</dbReference>
<dbReference type="SMART" id="SM00091">
    <property type="entry name" value="PAS"/>
    <property type="match status" value="3"/>
</dbReference>
<dbReference type="Pfam" id="PF13426">
    <property type="entry name" value="PAS_9"/>
    <property type="match status" value="1"/>
</dbReference>
<dbReference type="AlphaFoldDB" id="A0A941F1F6"/>
<dbReference type="PANTHER" id="PTHR43711">
    <property type="entry name" value="TWO-COMPONENT HISTIDINE KINASE"/>
    <property type="match status" value="1"/>
</dbReference>
<keyword evidence="6" id="KW-0902">Two-component regulatory system</keyword>
<evidence type="ECO:0000256" key="3">
    <source>
        <dbReference type="ARBA" id="ARBA00022553"/>
    </source>
</evidence>
<dbReference type="InterPro" id="IPR000014">
    <property type="entry name" value="PAS"/>
</dbReference>
<dbReference type="EMBL" id="JAGTAR010000006">
    <property type="protein sequence ID" value="MBR8535083.1"/>
    <property type="molecule type" value="Genomic_DNA"/>
</dbReference>
<dbReference type="GO" id="GO:0006355">
    <property type="term" value="P:regulation of DNA-templated transcription"/>
    <property type="evidence" value="ECO:0007669"/>
    <property type="project" value="InterPro"/>
</dbReference>
<feature type="modified residue" description="4-aspartylphosphate" evidence="7">
    <location>
        <position position="922"/>
    </location>
</feature>
<gene>
    <name evidence="11" type="ORF">KDU71_05905</name>
</gene>
<dbReference type="CDD" id="cd16922">
    <property type="entry name" value="HATPase_EvgS-ArcB-TorS-like"/>
    <property type="match status" value="1"/>
</dbReference>
<dbReference type="SMART" id="SM00065">
    <property type="entry name" value="GAF"/>
    <property type="match status" value="1"/>
</dbReference>
<dbReference type="SMART" id="SM00387">
    <property type="entry name" value="HATPase_c"/>
    <property type="match status" value="1"/>
</dbReference>
<feature type="domain" description="PAS" evidence="10">
    <location>
        <begin position="351"/>
        <end position="406"/>
    </location>
</feature>
<dbReference type="InterPro" id="IPR004358">
    <property type="entry name" value="Sig_transdc_His_kin-like_C"/>
</dbReference>
<evidence type="ECO:0000313" key="12">
    <source>
        <dbReference type="Proteomes" id="UP000679220"/>
    </source>
</evidence>
<dbReference type="FunFam" id="3.30.565.10:FF:000010">
    <property type="entry name" value="Sensor histidine kinase RcsC"/>
    <property type="match status" value="1"/>
</dbReference>
<dbReference type="Gene3D" id="3.30.450.40">
    <property type="match status" value="1"/>
</dbReference>
<dbReference type="InterPro" id="IPR035965">
    <property type="entry name" value="PAS-like_dom_sf"/>
</dbReference>
<dbReference type="InterPro" id="IPR036890">
    <property type="entry name" value="HATPase_C_sf"/>
</dbReference>
<dbReference type="InterPro" id="IPR001789">
    <property type="entry name" value="Sig_transdc_resp-reg_receiver"/>
</dbReference>
<accession>A0A941F1F6</accession>
<organism evidence="11 12">
    <name type="scientific">Carboxylicivirga sediminis</name>
    <dbReference type="NCBI Taxonomy" id="2006564"/>
    <lineage>
        <taxon>Bacteria</taxon>
        <taxon>Pseudomonadati</taxon>
        <taxon>Bacteroidota</taxon>
        <taxon>Bacteroidia</taxon>
        <taxon>Marinilabiliales</taxon>
        <taxon>Marinilabiliaceae</taxon>
        <taxon>Carboxylicivirga</taxon>
    </lineage>
</organism>
<evidence type="ECO:0000256" key="4">
    <source>
        <dbReference type="ARBA" id="ARBA00022679"/>
    </source>
</evidence>
<keyword evidence="3 7" id="KW-0597">Phosphoprotein</keyword>
<reference evidence="11" key="2">
    <citation type="submission" date="2021-04" db="EMBL/GenBank/DDBJ databases">
        <authorList>
            <person name="Zhang T."/>
            <person name="Zhang Y."/>
            <person name="Lu D."/>
            <person name="Zuo D."/>
            <person name="Du Z."/>
        </authorList>
    </citation>
    <scope>NUCLEOTIDE SEQUENCE</scope>
    <source>
        <strain evidence="11">JR1</strain>
    </source>
</reference>